<dbReference type="RefSeq" id="WP_142894984.1">
    <property type="nucleotide sequence ID" value="NZ_ML660052.1"/>
</dbReference>
<feature type="transmembrane region" description="Helical" evidence="1">
    <location>
        <begin position="188"/>
        <end position="206"/>
    </location>
</feature>
<dbReference type="Proteomes" id="UP000315252">
    <property type="component" value="Unassembled WGS sequence"/>
</dbReference>
<evidence type="ECO:0000313" key="3">
    <source>
        <dbReference type="EMBL" id="TQV83749.1"/>
    </source>
</evidence>
<keyword evidence="1" id="KW-0812">Transmembrane</keyword>
<reference evidence="3 4" key="1">
    <citation type="submission" date="2019-06" db="EMBL/GenBank/DDBJ databases">
        <title>Whole genome sequence for Rhodospirillaceae sp. R148.</title>
        <authorList>
            <person name="Wang G."/>
        </authorList>
    </citation>
    <scope>NUCLEOTIDE SEQUENCE [LARGE SCALE GENOMIC DNA]</scope>
    <source>
        <strain evidence="3 4">R148</strain>
    </source>
</reference>
<dbReference type="AlphaFoldDB" id="A0A545U2P9"/>
<dbReference type="EMBL" id="VHSH01000001">
    <property type="protein sequence ID" value="TQV83749.1"/>
    <property type="molecule type" value="Genomic_DNA"/>
</dbReference>
<feature type="domain" description="CHRD" evidence="2">
    <location>
        <begin position="37"/>
        <end position="186"/>
    </location>
</feature>
<name>A0A545U2P9_9PROT</name>
<evidence type="ECO:0000313" key="4">
    <source>
        <dbReference type="Proteomes" id="UP000315252"/>
    </source>
</evidence>
<dbReference type="OrthoDB" id="571052at2"/>
<keyword evidence="1" id="KW-1133">Transmembrane helix</keyword>
<dbReference type="SMART" id="SM00754">
    <property type="entry name" value="CHRD"/>
    <property type="match status" value="1"/>
</dbReference>
<dbReference type="PROSITE" id="PS50933">
    <property type="entry name" value="CHRD"/>
    <property type="match status" value="1"/>
</dbReference>
<gene>
    <name evidence="3" type="ORF">FKG95_03980</name>
</gene>
<sequence>MLRCHPEKGISGPARYALAAAFSLAVMLASGEATKAGVISASAVLDSGQEVPPGFSDASGRADFSYDSDSGTYRFELRVSGITLTDITFPDGSGLAFGAAGPVHLHSAARGANGPIVAPFNDRVLYSEDGDGFRLSSFGPLDSLVTGLTAEAFLNQLALESLYVNVHSFPNFPGGEIRGQLVVIAEPAGLALLGFGLALLLLARVVRRRGFSLRRVSPRLISVVRRKLALSERR</sequence>
<protein>
    <submittedName>
        <fullName evidence="3">CHRD domain-containing protein</fullName>
    </submittedName>
</protein>
<comment type="caution">
    <text evidence="3">The sequence shown here is derived from an EMBL/GenBank/DDBJ whole genome shotgun (WGS) entry which is preliminary data.</text>
</comment>
<dbReference type="InterPro" id="IPR010895">
    <property type="entry name" value="CHRD"/>
</dbReference>
<evidence type="ECO:0000259" key="2">
    <source>
        <dbReference type="PROSITE" id="PS50933"/>
    </source>
</evidence>
<dbReference type="Pfam" id="PF07452">
    <property type="entry name" value="CHRD"/>
    <property type="match status" value="1"/>
</dbReference>
<keyword evidence="1" id="KW-0472">Membrane</keyword>
<proteinExistence type="predicted"/>
<evidence type="ECO:0000256" key="1">
    <source>
        <dbReference type="SAM" id="Phobius"/>
    </source>
</evidence>
<keyword evidence="4" id="KW-1185">Reference proteome</keyword>
<organism evidence="3 4">
    <name type="scientific">Denitrobaculum tricleocarpae</name>
    <dbReference type="NCBI Taxonomy" id="2591009"/>
    <lineage>
        <taxon>Bacteria</taxon>
        <taxon>Pseudomonadati</taxon>
        <taxon>Pseudomonadota</taxon>
        <taxon>Alphaproteobacteria</taxon>
        <taxon>Rhodospirillales</taxon>
        <taxon>Rhodospirillaceae</taxon>
        <taxon>Denitrobaculum</taxon>
    </lineage>
</organism>
<accession>A0A545U2P9</accession>